<feature type="transmembrane region" description="Helical" evidence="1">
    <location>
        <begin position="89"/>
        <end position="109"/>
    </location>
</feature>
<protein>
    <submittedName>
        <fullName evidence="2">Fluoroquinolone transporter permease</fullName>
    </submittedName>
</protein>
<reference evidence="3" key="1">
    <citation type="journal article" date="2019" name="Int. J. Syst. Evol. Microbiol.">
        <title>The Global Catalogue of Microorganisms (GCM) 10K type strain sequencing project: providing services to taxonomists for standard genome sequencing and annotation.</title>
        <authorList>
            <consortium name="The Broad Institute Genomics Platform"/>
            <consortium name="The Broad Institute Genome Sequencing Center for Infectious Disease"/>
            <person name="Wu L."/>
            <person name="Ma J."/>
        </authorList>
    </citation>
    <scope>NUCLEOTIDE SEQUENCE [LARGE SCALE GENOMIC DNA]</scope>
    <source>
        <strain evidence="3">TBRC 1826</strain>
    </source>
</reference>
<evidence type="ECO:0000313" key="2">
    <source>
        <dbReference type="EMBL" id="MFC3998903.1"/>
    </source>
</evidence>
<feature type="transmembrane region" description="Helical" evidence="1">
    <location>
        <begin position="202"/>
        <end position="221"/>
    </location>
</feature>
<keyword evidence="3" id="KW-1185">Reference proteome</keyword>
<dbReference type="InterPro" id="IPR056926">
    <property type="entry name" value="FLQE3_permease"/>
</dbReference>
<dbReference type="Pfam" id="PF24686">
    <property type="entry name" value="FLQE3_permease"/>
    <property type="match status" value="1"/>
</dbReference>
<dbReference type="EMBL" id="JBHSBH010000015">
    <property type="protein sequence ID" value="MFC3998903.1"/>
    <property type="molecule type" value="Genomic_DNA"/>
</dbReference>
<evidence type="ECO:0000313" key="3">
    <source>
        <dbReference type="Proteomes" id="UP001595847"/>
    </source>
</evidence>
<keyword evidence="1" id="KW-0472">Membrane</keyword>
<evidence type="ECO:0000256" key="1">
    <source>
        <dbReference type="SAM" id="Phobius"/>
    </source>
</evidence>
<feature type="transmembrane region" description="Helical" evidence="1">
    <location>
        <begin position="45"/>
        <end position="69"/>
    </location>
</feature>
<name>A0ABV8FUE2_9ACTN</name>
<keyword evidence="1" id="KW-0812">Transmembrane</keyword>
<comment type="caution">
    <text evidence="2">The sequence shown here is derived from an EMBL/GenBank/DDBJ whole genome shotgun (WGS) entry which is preliminary data.</text>
</comment>
<dbReference type="Proteomes" id="UP001595847">
    <property type="component" value="Unassembled WGS sequence"/>
</dbReference>
<feature type="transmembrane region" description="Helical" evidence="1">
    <location>
        <begin position="20"/>
        <end position="38"/>
    </location>
</feature>
<organism evidence="2 3">
    <name type="scientific">Nocardiopsis sediminis</name>
    <dbReference type="NCBI Taxonomy" id="1778267"/>
    <lineage>
        <taxon>Bacteria</taxon>
        <taxon>Bacillati</taxon>
        <taxon>Actinomycetota</taxon>
        <taxon>Actinomycetes</taxon>
        <taxon>Streptosporangiales</taxon>
        <taxon>Nocardiopsidaceae</taxon>
        <taxon>Nocardiopsis</taxon>
    </lineage>
</organism>
<keyword evidence="1" id="KW-1133">Transmembrane helix</keyword>
<gene>
    <name evidence="2" type="ORF">ACFOVU_23480</name>
</gene>
<proteinExistence type="predicted"/>
<feature type="transmembrane region" description="Helical" evidence="1">
    <location>
        <begin position="150"/>
        <end position="169"/>
    </location>
</feature>
<feature type="transmembrane region" description="Helical" evidence="1">
    <location>
        <begin position="121"/>
        <end position="144"/>
    </location>
</feature>
<dbReference type="RefSeq" id="WP_378537045.1">
    <property type="nucleotide sequence ID" value="NZ_JBHSBH010000015.1"/>
</dbReference>
<accession>A0ABV8FUE2</accession>
<sequence length="235" mass="25395">MSGLAATMRLELRLQQRYGFLYAAVFSAAVWLAILLPIPAGYRDVAAPLVLFGDLLIVAFFFIAGSLFFEKGERTLFALVVTPLRFGAYIVAKLVTLTALTVVLSFAIILPVHGVGFDVPLVLLGAVTGALVMLLVSFSSAVPYVSITDWVLPSTFWLGLLNVPLIHYSGLWEHPVLYLIPTQGPLLMFGAAFGQIELTGAQLAACVLVPLVWTGVLLVIARRVFQRYIVAGEGT</sequence>